<organism evidence="10 11">
    <name type="scientific">Gluconobacter cerinus</name>
    <dbReference type="NCBI Taxonomy" id="38307"/>
    <lineage>
        <taxon>Bacteria</taxon>
        <taxon>Pseudomonadati</taxon>
        <taxon>Pseudomonadota</taxon>
        <taxon>Alphaproteobacteria</taxon>
        <taxon>Acetobacterales</taxon>
        <taxon>Acetobacteraceae</taxon>
        <taxon>Gluconobacter</taxon>
    </lineage>
</organism>
<comment type="caution">
    <text evidence="10">The sequence shown here is derived from an EMBL/GenBank/DDBJ whole genome shotgun (WGS) entry which is preliminary data.</text>
</comment>
<dbReference type="InterPro" id="IPR002549">
    <property type="entry name" value="AI-2E-like"/>
</dbReference>
<feature type="transmembrane region" description="Helical" evidence="9">
    <location>
        <begin position="266"/>
        <end position="287"/>
    </location>
</feature>
<evidence type="ECO:0000256" key="2">
    <source>
        <dbReference type="ARBA" id="ARBA00009773"/>
    </source>
</evidence>
<keyword evidence="3" id="KW-0813">Transport</keyword>
<proteinExistence type="inferred from homology"/>
<keyword evidence="6 9" id="KW-1133">Transmembrane helix</keyword>
<gene>
    <name evidence="10" type="ORF">A0123_00453</name>
</gene>
<feature type="region of interest" description="Disordered" evidence="8">
    <location>
        <begin position="1"/>
        <end position="26"/>
    </location>
</feature>
<evidence type="ECO:0000256" key="1">
    <source>
        <dbReference type="ARBA" id="ARBA00004651"/>
    </source>
</evidence>
<keyword evidence="5 9" id="KW-0812">Transmembrane</keyword>
<evidence type="ECO:0000256" key="4">
    <source>
        <dbReference type="ARBA" id="ARBA00022475"/>
    </source>
</evidence>
<reference evidence="10 11" key="1">
    <citation type="submission" date="2016-03" db="EMBL/GenBank/DDBJ databases">
        <title>Draft genome sequence of Gluconobacter cerinus strain CECT 9110.</title>
        <authorList>
            <person name="Sainz F."/>
            <person name="Mas A."/>
            <person name="Torija M.J."/>
        </authorList>
    </citation>
    <scope>NUCLEOTIDE SEQUENCE [LARGE SCALE GENOMIC DNA]</scope>
    <source>
        <strain evidence="10 11">CECT 9110</strain>
    </source>
</reference>
<evidence type="ECO:0000256" key="7">
    <source>
        <dbReference type="ARBA" id="ARBA00023136"/>
    </source>
</evidence>
<dbReference type="PANTHER" id="PTHR21716:SF67">
    <property type="entry name" value="TRANSPORT PROTEIN YDIK-RELATED"/>
    <property type="match status" value="1"/>
</dbReference>
<dbReference type="PANTHER" id="PTHR21716">
    <property type="entry name" value="TRANSMEMBRANE PROTEIN"/>
    <property type="match status" value="1"/>
</dbReference>
<feature type="transmembrane region" description="Helical" evidence="9">
    <location>
        <begin position="332"/>
        <end position="365"/>
    </location>
</feature>
<evidence type="ECO:0000256" key="6">
    <source>
        <dbReference type="ARBA" id="ARBA00022989"/>
    </source>
</evidence>
<accession>A0A1B6VNT3</accession>
<protein>
    <submittedName>
        <fullName evidence="10">Transporter</fullName>
    </submittedName>
</protein>
<evidence type="ECO:0000256" key="3">
    <source>
        <dbReference type="ARBA" id="ARBA00022448"/>
    </source>
</evidence>
<evidence type="ECO:0000256" key="9">
    <source>
        <dbReference type="SAM" id="Phobius"/>
    </source>
</evidence>
<keyword evidence="7 9" id="KW-0472">Membrane</keyword>
<evidence type="ECO:0000313" key="10">
    <source>
        <dbReference type="EMBL" id="OAJ68886.1"/>
    </source>
</evidence>
<dbReference type="Pfam" id="PF01594">
    <property type="entry name" value="AI-2E_transport"/>
    <property type="match status" value="1"/>
</dbReference>
<evidence type="ECO:0000256" key="8">
    <source>
        <dbReference type="SAM" id="MobiDB-lite"/>
    </source>
</evidence>
<name>A0A1B6VNT3_9PROT</name>
<feature type="transmembrane region" description="Helical" evidence="9">
    <location>
        <begin position="237"/>
        <end position="260"/>
    </location>
</feature>
<dbReference type="PATRIC" id="fig|38307.3.peg.470"/>
<comment type="similarity">
    <text evidence="2">Belongs to the autoinducer-2 exporter (AI-2E) (TC 2.A.86) family.</text>
</comment>
<comment type="subcellular location">
    <subcellularLocation>
        <location evidence="1">Cell membrane</location>
        <topology evidence="1">Multi-pass membrane protein</topology>
    </subcellularLocation>
</comment>
<dbReference type="GO" id="GO:0005886">
    <property type="term" value="C:plasma membrane"/>
    <property type="evidence" value="ECO:0007669"/>
    <property type="project" value="UniProtKB-SubCell"/>
</dbReference>
<feature type="transmembrane region" description="Helical" evidence="9">
    <location>
        <begin position="299"/>
        <end position="320"/>
    </location>
</feature>
<dbReference type="Proteomes" id="UP000077786">
    <property type="component" value="Unassembled WGS sequence"/>
</dbReference>
<dbReference type="EMBL" id="LUTU01000004">
    <property type="protein sequence ID" value="OAJ68886.1"/>
    <property type="molecule type" value="Genomic_DNA"/>
</dbReference>
<feature type="transmembrane region" description="Helical" evidence="9">
    <location>
        <begin position="60"/>
        <end position="77"/>
    </location>
</feature>
<keyword evidence="4" id="KW-1003">Cell membrane</keyword>
<evidence type="ECO:0000256" key="5">
    <source>
        <dbReference type="ARBA" id="ARBA00022692"/>
    </source>
</evidence>
<sequence>MRRTPERGTLSSHEHAGPSLEASDRPENHCMKTERIILGFVLVGIAYGCGIILWPFLSAILWAAILTFASWPIYRWLRRHIRPALAALTMMMLSAVTIIVPLSVLTSAGISDIPATIASLDTLLLKAASAGPPPAWMGRIPMAGPHLVEGWYHLTHDVGAATEMLRPYFGQIAHFTLAVLVKLASGLVELVMALFVAFFLWLNGDALGMTITALIARIAGPRATPRLINVIGRTIRGTVYGVLGTAIIQGVLTGIGLMIAGVPSPVLLAGIAAFVAVFPIGAPLIWIPAAIWLAMTHHVGHGLFLAAYGVIVISGADHLIRPIFISRGAQLPYLLTVLGVLGGVVAFGGLGIFLGPVLLAIGYTLTSEFAAGPHRPQSGPLYISESPK</sequence>
<feature type="transmembrane region" description="Helical" evidence="9">
    <location>
        <begin position="84"/>
        <end position="104"/>
    </location>
</feature>
<evidence type="ECO:0000313" key="11">
    <source>
        <dbReference type="Proteomes" id="UP000077786"/>
    </source>
</evidence>
<feature type="transmembrane region" description="Helical" evidence="9">
    <location>
        <begin position="36"/>
        <end position="54"/>
    </location>
</feature>
<dbReference type="AlphaFoldDB" id="A0A1B6VNT3"/>
<feature type="transmembrane region" description="Helical" evidence="9">
    <location>
        <begin position="190"/>
        <end position="216"/>
    </location>
</feature>